<evidence type="ECO:0000313" key="2">
    <source>
        <dbReference type="EMBL" id="CAL1362932.1"/>
    </source>
</evidence>
<evidence type="ECO:0008006" key="4">
    <source>
        <dbReference type="Google" id="ProtNLM"/>
    </source>
</evidence>
<dbReference type="AlphaFoldDB" id="A0AAV2D0S5"/>
<protein>
    <recommendedName>
        <fullName evidence="4">Secreted protein</fullName>
    </recommendedName>
</protein>
<accession>A0AAV2D0S5</accession>
<dbReference type="EMBL" id="OZ034814">
    <property type="protein sequence ID" value="CAL1362932.1"/>
    <property type="molecule type" value="Genomic_DNA"/>
</dbReference>
<feature type="signal peptide" evidence="1">
    <location>
        <begin position="1"/>
        <end position="17"/>
    </location>
</feature>
<organism evidence="2 3">
    <name type="scientific">Linum trigynum</name>
    <dbReference type="NCBI Taxonomy" id="586398"/>
    <lineage>
        <taxon>Eukaryota</taxon>
        <taxon>Viridiplantae</taxon>
        <taxon>Streptophyta</taxon>
        <taxon>Embryophyta</taxon>
        <taxon>Tracheophyta</taxon>
        <taxon>Spermatophyta</taxon>
        <taxon>Magnoliopsida</taxon>
        <taxon>eudicotyledons</taxon>
        <taxon>Gunneridae</taxon>
        <taxon>Pentapetalae</taxon>
        <taxon>rosids</taxon>
        <taxon>fabids</taxon>
        <taxon>Malpighiales</taxon>
        <taxon>Linaceae</taxon>
        <taxon>Linum</taxon>
    </lineage>
</organism>
<keyword evidence="3" id="KW-1185">Reference proteome</keyword>
<dbReference type="Proteomes" id="UP001497516">
    <property type="component" value="Chromosome 10"/>
</dbReference>
<evidence type="ECO:0000313" key="3">
    <source>
        <dbReference type="Proteomes" id="UP001497516"/>
    </source>
</evidence>
<reference evidence="2 3" key="1">
    <citation type="submission" date="2024-04" db="EMBL/GenBank/DDBJ databases">
        <authorList>
            <person name="Fracassetti M."/>
        </authorList>
    </citation>
    <scope>NUCLEOTIDE SEQUENCE [LARGE SCALE GENOMIC DNA]</scope>
</reference>
<feature type="chain" id="PRO_5043763314" description="Secreted protein" evidence="1">
    <location>
        <begin position="18"/>
        <end position="134"/>
    </location>
</feature>
<sequence length="134" mass="14240">MGFLLVMLIGFFGYALSYCDVSVTSPLPFGPLITTLLLRIRINLHPFCTITPSIFLTADDVMDLLEIAVEGENGDDNNTIVTGSILLISSDSDSDDSAAPSDDDDAPELASFAIALQTLYGSDSSNEALSQGEQ</sequence>
<proteinExistence type="predicted"/>
<gene>
    <name evidence="2" type="ORF">LTRI10_LOCUS9692</name>
</gene>
<name>A0AAV2D0S5_9ROSI</name>
<keyword evidence="1" id="KW-0732">Signal</keyword>
<evidence type="ECO:0000256" key="1">
    <source>
        <dbReference type="SAM" id="SignalP"/>
    </source>
</evidence>